<dbReference type="InterPro" id="IPR001394">
    <property type="entry name" value="Peptidase_C19_UCH"/>
</dbReference>
<feature type="region of interest" description="Disordered" evidence="12">
    <location>
        <begin position="102"/>
        <end position="123"/>
    </location>
</feature>
<dbReference type="Proteomes" id="UP000007264">
    <property type="component" value="Unassembled WGS sequence"/>
</dbReference>
<dbReference type="EC" id="3.4.19.12" evidence="3"/>
<dbReference type="InterPro" id="IPR002893">
    <property type="entry name" value="Znf_MYND"/>
</dbReference>
<evidence type="ECO:0000313" key="16">
    <source>
        <dbReference type="Proteomes" id="UP000007264"/>
    </source>
</evidence>
<evidence type="ECO:0000256" key="7">
    <source>
        <dbReference type="ARBA" id="ARBA00022786"/>
    </source>
</evidence>
<dbReference type="Pfam" id="PF01753">
    <property type="entry name" value="zf-MYND"/>
    <property type="match status" value="1"/>
</dbReference>
<dbReference type="RefSeq" id="XP_005652237.1">
    <property type="nucleotide sequence ID" value="XM_005652180.1"/>
</dbReference>
<comment type="catalytic activity">
    <reaction evidence="1">
        <text>Thiol-dependent hydrolysis of ester, thioester, amide, peptide and isopeptide bonds formed by the C-terminal Gly of ubiquitin (a 76-residue protein attached to proteins as an intracellular targeting signal).</text>
        <dbReference type="EC" id="3.4.19.12"/>
    </reaction>
</comment>
<dbReference type="SUPFAM" id="SSF54001">
    <property type="entry name" value="Cysteine proteinases"/>
    <property type="match status" value="1"/>
</dbReference>
<comment type="similarity">
    <text evidence="2">Belongs to the peptidase C19 family.</text>
</comment>
<gene>
    <name evidence="15" type="ORF">COCSUDRAFT_55680</name>
</gene>
<dbReference type="GO" id="GO:0005829">
    <property type="term" value="C:cytosol"/>
    <property type="evidence" value="ECO:0007669"/>
    <property type="project" value="TreeGrafter"/>
</dbReference>
<dbReference type="GO" id="GO:0004843">
    <property type="term" value="F:cysteine-type deubiquitinase activity"/>
    <property type="evidence" value="ECO:0007669"/>
    <property type="project" value="UniProtKB-EC"/>
</dbReference>
<dbReference type="InterPro" id="IPR018200">
    <property type="entry name" value="USP_CS"/>
</dbReference>
<keyword evidence="16" id="KW-1185">Reference proteome</keyword>
<dbReference type="eggNOG" id="KOG1865">
    <property type="taxonomic scope" value="Eukaryota"/>
</dbReference>
<evidence type="ECO:0000259" key="14">
    <source>
        <dbReference type="PROSITE" id="PS50865"/>
    </source>
</evidence>
<dbReference type="STRING" id="574566.I0ZAM4"/>
<evidence type="ECO:0000256" key="8">
    <source>
        <dbReference type="ARBA" id="ARBA00022801"/>
    </source>
</evidence>
<dbReference type="KEGG" id="csl:COCSUDRAFT_55680"/>
<dbReference type="GO" id="GO:0008270">
    <property type="term" value="F:zinc ion binding"/>
    <property type="evidence" value="ECO:0007669"/>
    <property type="project" value="UniProtKB-KW"/>
</dbReference>
<feature type="domain" description="MYND-type" evidence="14">
    <location>
        <begin position="49"/>
        <end position="86"/>
    </location>
</feature>
<dbReference type="AlphaFoldDB" id="I0ZAM4"/>
<dbReference type="PANTHER" id="PTHR24006">
    <property type="entry name" value="UBIQUITIN CARBOXYL-TERMINAL HYDROLASE"/>
    <property type="match status" value="1"/>
</dbReference>
<feature type="domain" description="USP" evidence="13">
    <location>
        <begin position="153"/>
        <end position="466"/>
    </location>
</feature>
<evidence type="ECO:0000256" key="10">
    <source>
        <dbReference type="ARBA" id="ARBA00022833"/>
    </source>
</evidence>
<keyword evidence="6 11" id="KW-0863">Zinc-finger</keyword>
<dbReference type="EMBL" id="AGSI01000001">
    <property type="protein sequence ID" value="EIE27693.1"/>
    <property type="molecule type" value="Genomic_DNA"/>
</dbReference>
<dbReference type="InterPro" id="IPR028889">
    <property type="entry name" value="USP"/>
</dbReference>
<name>I0ZAM4_COCSC</name>
<keyword evidence="5" id="KW-0479">Metal-binding</keyword>
<protein>
    <recommendedName>
        <fullName evidence="3">ubiquitinyl hydrolase 1</fullName>
        <ecNumber evidence="3">3.4.19.12</ecNumber>
    </recommendedName>
</protein>
<dbReference type="Gene3D" id="6.10.140.2220">
    <property type="match status" value="1"/>
</dbReference>
<dbReference type="PROSITE" id="PS01360">
    <property type="entry name" value="ZF_MYND_1"/>
    <property type="match status" value="1"/>
</dbReference>
<dbReference type="GO" id="GO:0006508">
    <property type="term" value="P:proteolysis"/>
    <property type="evidence" value="ECO:0007669"/>
    <property type="project" value="UniProtKB-KW"/>
</dbReference>
<dbReference type="Pfam" id="PF00443">
    <property type="entry name" value="UCH"/>
    <property type="match status" value="1"/>
</dbReference>
<evidence type="ECO:0000256" key="2">
    <source>
        <dbReference type="ARBA" id="ARBA00009085"/>
    </source>
</evidence>
<feature type="compositionally biased region" description="Polar residues" evidence="12">
    <location>
        <begin position="110"/>
        <end position="123"/>
    </location>
</feature>
<evidence type="ECO:0000256" key="5">
    <source>
        <dbReference type="ARBA" id="ARBA00022723"/>
    </source>
</evidence>
<dbReference type="SUPFAM" id="SSF144232">
    <property type="entry name" value="HIT/MYND zinc finger-like"/>
    <property type="match status" value="1"/>
</dbReference>
<dbReference type="InterPro" id="IPR038765">
    <property type="entry name" value="Papain-like_cys_pep_sf"/>
</dbReference>
<keyword evidence="9" id="KW-0788">Thiol protease</keyword>
<accession>I0ZAM4</accession>
<sequence>MDGVQGYGYSRVLQRFVTSSLDSEVPRPWWDTDLGQKPLPSRRPGPALCAVCSEPAPHRCGGCKASRYCSREHQQQHWAAGHKQVCRKLALGIAAGLHVRAEGNPKVESGSKQTQEEAGSAQAQRLVPSRMVCPYEEFLALWPAADASDEGPTGLINLGNSCFANAALQCLMATRPMGAYLASGLHTSRGCPAPPGAFCPLCQLELLAREMRRGDGPATAQPLLHRVRLFCRDMVAGEQEDTSEFLNGLQTAVEHIMLHQAGSPAKLDSRSKETTLLHHIFGGYERMQNVCTVCCNVSASFDPFSMLSVEIDEDITTLEDALARYTHTELLAGDNAYSCEKCKKDVEAERRLCFEVAPNTLQICLKRFVSVDGVPMKNSQAVDFQEQLNLGPFMASAALDGGPARYRLYGIIVHEGTCNSPHSGHYVAYVRGADGQWWECNDAQVYSCTTGYVLSRRAYMLFYAREAPRPSLPELAQLAAVPRSAATGVSGSKPSPTLQNGYEAGHAATMPSAAQGDEPSSSSRAEALTNGGTLLDRVSSAGASEMSSRDAAPSQHPAEAAGPASTNGRSSDSGWDSSELPVAGGARAPANHGEPPRSAACTEQQSAAAEPADANRKQQPDGASYQGDGSASLRDSGLSQVDAVGIESGSLLDRASGGAEMQPSIPAGHEAILHLGVRMPSGLGDAHQGLGAQDTLWRPSAGAAVDGLLEGRPASIGGHLSARGALRA</sequence>
<evidence type="ECO:0000256" key="6">
    <source>
        <dbReference type="ARBA" id="ARBA00022771"/>
    </source>
</evidence>
<evidence type="ECO:0000256" key="3">
    <source>
        <dbReference type="ARBA" id="ARBA00012759"/>
    </source>
</evidence>
<evidence type="ECO:0000256" key="12">
    <source>
        <dbReference type="SAM" id="MobiDB-lite"/>
    </source>
</evidence>
<dbReference type="PROSITE" id="PS50235">
    <property type="entry name" value="USP_3"/>
    <property type="match status" value="1"/>
</dbReference>
<comment type="caution">
    <text evidence="15">The sequence shown here is derived from an EMBL/GenBank/DDBJ whole genome shotgun (WGS) entry which is preliminary data.</text>
</comment>
<dbReference type="Gene3D" id="3.90.70.10">
    <property type="entry name" value="Cysteine proteinases"/>
    <property type="match status" value="1"/>
</dbReference>
<dbReference type="GeneID" id="17045708"/>
<keyword evidence="7" id="KW-0833">Ubl conjugation pathway</keyword>
<keyword evidence="10" id="KW-0862">Zinc</keyword>
<keyword evidence="8" id="KW-0378">Hydrolase</keyword>
<dbReference type="GO" id="GO:0016579">
    <property type="term" value="P:protein deubiquitination"/>
    <property type="evidence" value="ECO:0007669"/>
    <property type="project" value="InterPro"/>
</dbReference>
<evidence type="ECO:0000256" key="1">
    <source>
        <dbReference type="ARBA" id="ARBA00000707"/>
    </source>
</evidence>
<dbReference type="InterPro" id="IPR050164">
    <property type="entry name" value="Peptidase_C19"/>
</dbReference>
<dbReference type="PROSITE" id="PS00972">
    <property type="entry name" value="USP_1"/>
    <property type="match status" value="1"/>
</dbReference>
<organism evidence="15 16">
    <name type="scientific">Coccomyxa subellipsoidea (strain C-169)</name>
    <name type="common">Green microalga</name>
    <dbReference type="NCBI Taxonomy" id="574566"/>
    <lineage>
        <taxon>Eukaryota</taxon>
        <taxon>Viridiplantae</taxon>
        <taxon>Chlorophyta</taxon>
        <taxon>core chlorophytes</taxon>
        <taxon>Trebouxiophyceae</taxon>
        <taxon>Trebouxiophyceae incertae sedis</taxon>
        <taxon>Coccomyxaceae</taxon>
        <taxon>Coccomyxa</taxon>
        <taxon>Coccomyxa subellipsoidea</taxon>
    </lineage>
</organism>
<dbReference type="PROSITE" id="PS50865">
    <property type="entry name" value="ZF_MYND_2"/>
    <property type="match status" value="1"/>
</dbReference>
<dbReference type="GO" id="GO:0005634">
    <property type="term" value="C:nucleus"/>
    <property type="evidence" value="ECO:0007669"/>
    <property type="project" value="TreeGrafter"/>
</dbReference>
<dbReference type="PANTHER" id="PTHR24006:SF758">
    <property type="entry name" value="UBIQUITIN CARBOXYL-TERMINAL HYDROLASE 36"/>
    <property type="match status" value="1"/>
</dbReference>
<evidence type="ECO:0000256" key="11">
    <source>
        <dbReference type="PROSITE-ProRule" id="PRU00134"/>
    </source>
</evidence>
<feature type="region of interest" description="Disordered" evidence="12">
    <location>
        <begin position="540"/>
        <end position="636"/>
    </location>
</feature>
<proteinExistence type="inferred from homology"/>
<evidence type="ECO:0000256" key="4">
    <source>
        <dbReference type="ARBA" id="ARBA00022670"/>
    </source>
</evidence>
<evidence type="ECO:0000256" key="9">
    <source>
        <dbReference type="ARBA" id="ARBA00022807"/>
    </source>
</evidence>
<keyword evidence="4" id="KW-0645">Protease</keyword>
<evidence type="ECO:0000313" key="15">
    <source>
        <dbReference type="EMBL" id="EIE27693.1"/>
    </source>
</evidence>
<dbReference type="OrthoDB" id="10251254at2759"/>
<feature type="compositionally biased region" description="Polar residues" evidence="12">
    <location>
        <begin position="564"/>
        <end position="576"/>
    </location>
</feature>
<reference evidence="15 16" key="1">
    <citation type="journal article" date="2012" name="Genome Biol.">
        <title>The genome of the polar eukaryotic microalga coccomyxa subellipsoidea reveals traits of cold adaptation.</title>
        <authorList>
            <person name="Blanc G."/>
            <person name="Agarkova I."/>
            <person name="Grimwood J."/>
            <person name="Kuo A."/>
            <person name="Brueggeman A."/>
            <person name="Dunigan D."/>
            <person name="Gurnon J."/>
            <person name="Ladunga I."/>
            <person name="Lindquist E."/>
            <person name="Lucas S."/>
            <person name="Pangilinan J."/>
            <person name="Proschold T."/>
            <person name="Salamov A."/>
            <person name="Schmutz J."/>
            <person name="Weeks D."/>
            <person name="Yamada T."/>
            <person name="Claverie J.M."/>
            <person name="Grigoriev I."/>
            <person name="Van Etten J."/>
            <person name="Lomsadze A."/>
            <person name="Borodovsky M."/>
        </authorList>
    </citation>
    <scope>NUCLEOTIDE SEQUENCE [LARGE SCALE GENOMIC DNA]</scope>
    <source>
        <strain evidence="15 16">C-169</strain>
    </source>
</reference>
<evidence type="ECO:0000259" key="13">
    <source>
        <dbReference type="PROSITE" id="PS50235"/>
    </source>
</evidence>